<dbReference type="eggNOG" id="ENOG502SDFT">
    <property type="taxonomic scope" value="Eukaryota"/>
</dbReference>
<dbReference type="OMA" id="PPIFNAR"/>
<gene>
    <name evidence="3" type="primary">AUGUSTUS-3.0.2_08127</name>
    <name evidence="3" type="ORF">TcasGA2_TC008127</name>
</gene>
<dbReference type="HOGENOM" id="CLU_374389_0_0_1"/>
<feature type="compositionally biased region" description="Pro residues" evidence="1">
    <location>
        <begin position="124"/>
        <end position="167"/>
    </location>
</feature>
<proteinExistence type="predicted"/>
<evidence type="ECO:0000256" key="2">
    <source>
        <dbReference type="SAM" id="SignalP"/>
    </source>
</evidence>
<evidence type="ECO:0000313" key="4">
    <source>
        <dbReference type="Proteomes" id="UP000007266"/>
    </source>
</evidence>
<dbReference type="Proteomes" id="UP000007266">
    <property type="component" value="Linkage group 4"/>
</dbReference>
<feature type="compositionally biased region" description="Low complexity" evidence="1">
    <location>
        <begin position="168"/>
        <end position="186"/>
    </location>
</feature>
<keyword evidence="2" id="KW-0732">Signal</keyword>
<feature type="compositionally biased region" description="Pro residues" evidence="1">
    <location>
        <begin position="205"/>
        <end position="218"/>
    </location>
</feature>
<evidence type="ECO:0000313" key="3">
    <source>
        <dbReference type="EMBL" id="EFA02440.2"/>
    </source>
</evidence>
<organism evidence="3 4">
    <name type="scientific">Tribolium castaneum</name>
    <name type="common">Red flour beetle</name>
    <dbReference type="NCBI Taxonomy" id="7070"/>
    <lineage>
        <taxon>Eukaryota</taxon>
        <taxon>Metazoa</taxon>
        <taxon>Ecdysozoa</taxon>
        <taxon>Arthropoda</taxon>
        <taxon>Hexapoda</taxon>
        <taxon>Insecta</taxon>
        <taxon>Pterygota</taxon>
        <taxon>Neoptera</taxon>
        <taxon>Endopterygota</taxon>
        <taxon>Coleoptera</taxon>
        <taxon>Polyphaga</taxon>
        <taxon>Cucujiformia</taxon>
        <taxon>Tenebrionidae</taxon>
        <taxon>Tenebrionidae incertae sedis</taxon>
        <taxon>Tribolium</taxon>
    </lineage>
</organism>
<reference evidence="3 4" key="2">
    <citation type="journal article" date="2010" name="Nucleic Acids Res.">
        <title>BeetleBase in 2010: revisions to provide comprehensive genomic information for Tribolium castaneum.</title>
        <authorList>
            <person name="Kim H.S."/>
            <person name="Murphy T."/>
            <person name="Xia J."/>
            <person name="Caragea D."/>
            <person name="Park Y."/>
            <person name="Beeman R.W."/>
            <person name="Lorenzen M.D."/>
            <person name="Butcher S."/>
            <person name="Manak J.R."/>
            <person name="Brown S.J."/>
        </authorList>
    </citation>
    <scope>GENOME REANNOTATION</scope>
    <source>
        <strain evidence="3 4">Georgia GA2</strain>
    </source>
</reference>
<feature type="compositionally biased region" description="Pro residues" evidence="1">
    <location>
        <begin position="231"/>
        <end position="242"/>
    </location>
</feature>
<name>D1ZZY4_TRICA</name>
<reference evidence="3 4" key="1">
    <citation type="journal article" date="2008" name="Nature">
        <title>The genome of the model beetle and pest Tribolium castaneum.</title>
        <authorList>
            <consortium name="Tribolium Genome Sequencing Consortium"/>
            <person name="Richards S."/>
            <person name="Gibbs R.A."/>
            <person name="Weinstock G.M."/>
            <person name="Brown S.J."/>
            <person name="Denell R."/>
            <person name="Beeman R.W."/>
            <person name="Gibbs R."/>
            <person name="Beeman R.W."/>
            <person name="Brown S.J."/>
            <person name="Bucher G."/>
            <person name="Friedrich M."/>
            <person name="Grimmelikhuijzen C.J."/>
            <person name="Klingler M."/>
            <person name="Lorenzen M."/>
            <person name="Richards S."/>
            <person name="Roth S."/>
            <person name="Schroder R."/>
            <person name="Tautz D."/>
            <person name="Zdobnov E.M."/>
            <person name="Muzny D."/>
            <person name="Gibbs R.A."/>
            <person name="Weinstock G.M."/>
            <person name="Attaway T."/>
            <person name="Bell S."/>
            <person name="Buhay C.J."/>
            <person name="Chandrabose M.N."/>
            <person name="Chavez D."/>
            <person name="Clerk-Blankenburg K.P."/>
            <person name="Cree A."/>
            <person name="Dao M."/>
            <person name="Davis C."/>
            <person name="Chacko J."/>
            <person name="Dinh H."/>
            <person name="Dugan-Rocha S."/>
            <person name="Fowler G."/>
            <person name="Garner T.T."/>
            <person name="Garnes J."/>
            <person name="Gnirke A."/>
            <person name="Hawes A."/>
            <person name="Hernandez J."/>
            <person name="Hines S."/>
            <person name="Holder M."/>
            <person name="Hume J."/>
            <person name="Jhangiani S.N."/>
            <person name="Joshi V."/>
            <person name="Khan Z.M."/>
            <person name="Jackson L."/>
            <person name="Kovar C."/>
            <person name="Kowis A."/>
            <person name="Lee S."/>
            <person name="Lewis L.R."/>
            <person name="Margolis J."/>
            <person name="Morgan M."/>
            <person name="Nazareth L.V."/>
            <person name="Nguyen N."/>
            <person name="Okwuonu G."/>
            <person name="Parker D."/>
            <person name="Richards S."/>
            <person name="Ruiz S.J."/>
            <person name="Santibanez J."/>
            <person name="Savard J."/>
            <person name="Scherer S.E."/>
            <person name="Schneider B."/>
            <person name="Sodergren E."/>
            <person name="Tautz D."/>
            <person name="Vattahil S."/>
            <person name="Villasana D."/>
            <person name="White C.S."/>
            <person name="Wright R."/>
            <person name="Park Y."/>
            <person name="Beeman R.W."/>
            <person name="Lord J."/>
            <person name="Oppert B."/>
            <person name="Lorenzen M."/>
            <person name="Brown S."/>
            <person name="Wang L."/>
            <person name="Savard J."/>
            <person name="Tautz D."/>
            <person name="Richards S."/>
            <person name="Weinstock G."/>
            <person name="Gibbs R.A."/>
            <person name="Liu Y."/>
            <person name="Worley K."/>
            <person name="Weinstock G."/>
            <person name="Elsik C.G."/>
            <person name="Reese J.T."/>
            <person name="Elhaik E."/>
            <person name="Landan G."/>
            <person name="Graur D."/>
            <person name="Arensburger P."/>
            <person name="Atkinson P."/>
            <person name="Beeman R.W."/>
            <person name="Beidler J."/>
            <person name="Brown S.J."/>
            <person name="Demuth J.P."/>
            <person name="Drury D.W."/>
            <person name="Du Y.Z."/>
            <person name="Fujiwara H."/>
            <person name="Lorenzen M."/>
            <person name="Maselli V."/>
            <person name="Osanai M."/>
            <person name="Park Y."/>
            <person name="Robertson H.M."/>
            <person name="Tu Z."/>
            <person name="Wang J.J."/>
            <person name="Wang S."/>
            <person name="Richards S."/>
            <person name="Song H."/>
            <person name="Zhang L."/>
            <person name="Sodergren E."/>
            <person name="Werner D."/>
            <person name="Stanke M."/>
            <person name="Morgenstern B."/>
            <person name="Solovyev V."/>
            <person name="Kosarev P."/>
            <person name="Brown G."/>
            <person name="Chen H.C."/>
            <person name="Ermolaeva O."/>
            <person name="Hlavina W."/>
            <person name="Kapustin Y."/>
            <person name="Kiryutin B."/>
            <person name="Kitts P."/>
            <person name="Maglott D."/>
            <person name="Pruitt K."/>
            <person name="Sapojnikov V."/>
            <person name="Souvorov A."/>
            <person name="Mackey A.J."/>
            <person name="Waterhouse R.M."/>
            <person name="Wyder S."/>
            <person name="Zdobnov E.M."/>
            <person name="Zdobnov E.M."/>
            <person name="Wyder S."/>
            <person name="Kriventseva E.V."/>
            <person name="Kadowaki T."/>
            <person name="Bork P."/>
            <person name="Aranda M."/>
            <person name="Bao R."/>
            <person name="Beermann A."/>
            <person name="Berns N."/>
            <person name="Bolognesi R."/>
            <person name="Bonneton F."/>
            <person name="Bopp D."/>
            <person name="Brown S.J."/>
            <person name="Bucher G."/>
            <person name="Butts T."/>
            <person name="Chaumot A."/>
            <person name="Denell R.E."/>
            <person name="Ferrier D.E."/>
            <person name="Friedrich M."/>
            <person name="Gordon C.M."/>
            <person name="Jindra M."/>
            <person name="Klingler M."/>
            <person name="Lan Q."/>
            <person name="Lattorff H.M."/>
            <person name="Laudet V."/>
            <person name="von Levetsow C."/>
            <person name="Liu Z."/>
            <person name="Lutz R."/>
            <person name="Lynch J.A."/>
            <person name="da Fonseca R.N."/>
            <person name="Posnien N."/>
            <person name="Reuter R."/>
            <person name="Roth S."/>
            <person name="Savard J."/>
            <person name="Schinko J.B."/>
            <person name="Schmitt C."/>
            <person name="Schoppmeier M."/>
            <person name="Schroder R."/>
            <person name="Shippy T.D."/>
            <person name="Simonnet F."/>
            <person name="Marques-Souza H."/>
            <person name="Tautz D."/>
            <person name="Tomoyasu Y."/>
            <person name="Trauner J."/>
            <person name="Van der Zee M."/>
            <person name="Vervoort M."/>
            <person name="Wittkopp N."/>
            <person name="Wimmer E.A."/>
            <person name="Yang X."/>
            <person name="Jones A.K."/>
            <person name="Sattelle D.B."/>
            <person name="Ebert P.R."/>
            <person name="Nelson D."/>
            <person name="Scott J.G."/>
            <person name="Beeman R.W."/>
            <person name="Muthukrishnan S."/>
            <person name="Kramer K.J."/>
            <person name="Arakane Y."/>
            <person name="Beeman R.W."/>
            <person name="Zhu Q."/>
            <person name="Hogenkamp D."/>
            <person name="Dixit R."/>
            <person name="Oppert B."/>
            <person name="Jiang H."/>
            <person name="Zou Z."/>
            <person name="Marshall J."/>
            <person name="Elpidina E."/>
            <person name="Vinokurov K."/>
            <person name="Oppert C."/>
            <person name="Zou Z."/>
            <person name="Evans J."/>
            <person name="Lu Z."/>
            <person name="Zhao P."/>
            <person name="Sumathipala N."/>
            <person name="Altincicek B."/>
            <person name="Vilcinskas A."/>
            <person name="Williams M."/>
            <person name="Hultmark D."/>
            <person name="Hetru C."/>
            <person name="Jiang H."/>
            <person name="Grimmelikhuijzen C.J."/>
            <person name="Hauser F."/>
            <person name="Cazzamali G."/>
            <person name="Williamson M."/>
            <person name="Park Y."/>
            <person name="Li B."/>
            <person name="Tanaka Y."/>
            <person name="Predel R."/>
            <person name="Neupert S."/>
            <person name="Schachtner J."/>
            <person name="Verleyen P."/>
            <person name="Raible F."/>
            <person name="Bork P."/>
            <person name="Friedrich M."/>
            <person name="Walden K.K."/>
            <person name="Robertson H.M."/>
            <person name="Angeli S."/>
            <person name="Foret S."/>
            <person name="Bucher G."/>
            <person name="Schuetz S."/>
            <person name="Maleszka R."/>
            <person name="Wimmer E.A."/>
            <person name="Beeman R.W."/>
            <person name="Lorenzen M."/>
            <person name="Tomoyasu Y."/>
            <person name="Miller S.C."/>
            <person name="Grossmann D."/>
            <person name="Bucher G."/>
        </authorList>
    </citation>
    <scope>NUCLEOTIDE SEQUENCE [LARGE SCALE GENOMIC DNA]</scope>
    <source>
        <strain evidence="3 4">Georgia GA2</strain>
    </source>
</reference>
<accession>D1ZZY4</accession>
<protein>
    <submittedName>
        <fullName evidence="3">Uncharacterized protein</fullName>
    </submittedName>
</protein>
<evidence type="ECO:0000256" key="1">
    <source>
        <dbReference type="SAM" id="MobiDB-lite"/>
    </source>
</evidence>
<sequence>MARYKIIYLLLLTYNVYVSAEEAEDRTISLKPPDKLLLQKSAPYKKEEPSFLSKLSSWFFPSKDSVPAEGHHSGPQYLPPQPYQSQTGCNPCNKAPWIPIASSVGHNTLINFVPPSSHLEDLRPPPTHYGPPSPQYGPPPSPQYGPPPSAQYGPPPSAQSHGPPPSPQYGSPPSAQYGPPSASQSHGPPPSPQYGPPIKLQSQYGPPPRPQYGPPPPTKLTQISPPQSQYGPPPSHFKPPSPQYGAPIFRPKPNNDHFGLSMQHLRPPPVTHLKPVFNNYVPIGMLPPPLSGSYHSLPTVSSQGFDLPPPPPPPSDSYGAPVSGPNADYPIREEYLPPVEQLPLSSNIPLPLPNLSPGPVLPIHNAQNFHDSVPQQGENYEVKAHDNVQVLPSIKVADYLASIEHPINVIQSPLVEVSVKNTELVEENLEKNVAPVENSDVKPGGFYSDNSGKLSENPIVVEDTHAAASAVNVTFQENHLPDQNKQSQFRSEGQNIINSDIIKQLLFAQETARSNNTFTPPPTMDYSNWQPRWPNSPIGPTTWLQPVSSTTKKPKQIQIIVPYVSQKKPVPFDKNVGRMVPSRPYTTLLPVYSPPSTTEEVWSKFLGDFNLAESKKVTATAFTPPTTQVYNIRDLLKDTKEFYPSENLPFDVISLQNNIDDWTQQAYSKARQRDEKSSTSAKFVPSKKIPDEYFTTQAYSETTTIAFDHEQAGSSKKETKLEDDIETNLIYKETTTEVPTTTLKPSWDTASVTVSPITKEKVYIVTPQPYDSGATTPVTAWSHPPRVQMNKTVVPTPKFMVRVDPEDKESRERLNQNASPLTVVFSEWPHLINNLQTTTTLKPPTSKHPLLGLMDLSAYTPPPNSTVQTISGHSRVVTVVNVVTQATVAEKDKLEVKKKLS</sequence>
<dbReference type="OrthoDB" id="6630523at2759"/>
<dbReference type="InParanoid" id="D1ZZY4"/>
<feature type="region of interest" description="Disordered" evidence="1">
    <location>
        <begin position="297"/>
        <end position="324"/>
    </location>
</feature>
<keyword evidence="4" id="KW-1185">Reference proteome</keyword>
<feature type="chain" id="PRO_5007309945" evidence="2">
    <location>
        <begin position="21"/>
        <end position="901"/>
    </location>
</feature>
<dbReference type="EMBL" id="KQ971338">
    <property type="protein sequence ID" value="EFA02440.2"/>
    <property type="molecule type" value="Genomic_DNA"/>
</dbReference>
<feature type="signal peptide" evidence="2">
    <location>
        <begin position="1"/>
        <end position="20"/>
    </location>
</feature>
<dbReference type="KEGG" id="tca:103312680"/>
<dbReference type="AlphaFoldDB" id="D1ZZY4"/>
<dbReference type="STRING" id="7070.D1ZZY4"/>
<feature type="region of interest" description="Disordered" evidence="1">
    <location>
        <begin position="115"/>
        <end position="266"/>
    </location>
</feature>